<feature type="transmembrane region" description="Helical" evidence="1">
    <location>
        <begin position="32"/>
        <end position="51"/>
    </location>
</feature>
<dbReference type="InParanoid" id="A0A545ARM7"/>
<feature type="transmembrane region" description="Helical" evidence="1">
    <location>
        <begin position="122"/>
        <end position="142"/>
    </location>
</feature>
<dbReference type="Proteomes" id="UP000317982">
    <property type="component" value="Unassembled WGS sequence"/>
</dbReference>
<feature type="transmembrane region" description="Helical" evidence="1">
    <location>
        <begin position="57"/>
        <end position="78"/>
    </location>
</feature>
<gene>
    <name evidence="2" type="ORF">FL583_15975</name>
</gene>
<accession>A0A545ARM7</accession>
<organism evidence="2 3">
    <name type="scientific">Cryptosporangium phraense</name>
    <dbReference type="NCBI Taxonomy" id="2593070"/>
    <lineage>
        <taxon>Bacteria</taxon>
        <taxon>Bacillati</taxon>
        <taxon>Actinomycetota</taxon>
        <taxon>Actinomycetes</taxon>
        <taxon>Cryptosporangiales</taxon>
        <taxon>Cryptosporangiaceae</taxon>
        <taxon>Cryptosporangium</taxon>
    </lineage>
</organism>
<dbReference type="OrthoDB" id="3297319at2"/>
<name>A0A545ARM7_9ACTN</name>
<comment type="caution">
    <text evidence="2">The sequence shown here is derived from an EMBL/GenBank/DDBJ whole genome shotgun (WGS) entry which is preliminary data.</text>
</comment>
<keyword evidence="1" id="KW-1133">Transmembrane helix</keyword>
<keyword evidence="3" id="KW-1185">Reference proteome</keyword>
<evidence type="ECO:0000313" key="3">
    <source>
        <dbReference type="Proteomes" id="UP000317982"/>
    </source>
</evidence>
<feature type="transmembrane region" description="Helical" evidence="1">
    <location>
        <begin position="98"/>
        <end position="116"/>
    </location>
</feature>
<dbReference type="RefSeq" id="WP_142705441.1">
    <property type="nucleotide sequence ID" value="NZ_VIRS01000010.1"/>
</dbReference>
<keyword evidence="1" id="KW-0472">Membrane</keyword>
<sequence length="153" mass="15943">MATTPTPTPDEARRTLQDLEEHRRRTADAAGWHRGWWIGAGVIVAAYGVAVDLAPGGAWSSVIPAVLLVAAVVSTTRWGSAAIGRPLRARQAAGPGRWIVAIVGALLIVGVTLAVGRLDVPHLAAIAGVVGGVVLAVGGPWWQDRVLTRRATK</sequence>
<keyword evidence="1" id="KW-0812">Transmembrane</keyword>
<dbReference type="EMBL" id="VIRS01000010">
    <property type="protein sequence ID" value="TQS43957.1"/>
    <property type="molecule type" value="Genomic_DNA"/>
</dbReference>
<protein>
    <submittedName>
        <fullName evidence="2">Uncharacterized protein</fullName>
    </submittedName>
</protein>
<proteinExistence type="predicted"/>
<evidence type="ECO:0000256" key="1">
    <source>
        <dbReference type="SAM" id="Phobius"/>
    </source>
</evidence>
<reference evidence="2 3" key="1">
    <citation type="submission" date="2019-07" db="EMBL/GenBank/DDBJ databases">
        <title>Cryptosporangium phraense sp. nov., isolated from plant litter.</title>
        <authorList>
            <person name="Suriyachadkun C."/>
        </authorList>
    </citation>
    <scope>NUCLEOTIDE SEQUENCE [LARGE SCALE GENOMIC DNA]</scope>
    <source>
        <strain evidence="2 3">A-T 5661</strain>
    </source>
</reference>
<dbReference type="AlphaFoldDB" id="A0A545ARM7"/>
<evidence type="ECO:0000313" key="2">
    <source>
        <dbReference type="EMBL" id="TQS43957.1"/>
    </source>
</evidence>